<dbReference type="InterPro" id="IPR008920">
    <property type="entry name" value="TF_FadR/GntR_C"/>
</dbReference>
<gene>
    <name evidence="5" type="ORF">SAMN05421538_107154</name>
</gene>
<dbReference type="Proteomes" id="UP000199344">
    <property type="component" value="Unassembled WGS sequence"/>
</dbReference>
<keyword evidence="6" id="KW-1185">Reference proteome</keyword>
<dbReference type="STRING" id="591205.SAMN05421538_107154"/>
<dbReference type="SUPFAM" id="SSF48008">
    <property type="entry name" value="GntR ligand-binding domain-like"/>
    <property type="match status" value="1"/>
</dbReference>
<dbReference type="InterPro" id="IPR036388">
    <property type="entry name" value="WH-like_DNA-bd_sf"/>
</dbReference>
<dbReference type="Gene3D" id="1.20.120.530">
    <property type="entry name" value="GntR ligand-binding domain-like"/>
    <property type="match status" value="1"/>
</dbReference>
<dbReference type="AlphaFoldDB" id="A0A1G7DMT7"/>
<evidence type="ECO:0000256" key="3">
    <source>
        <dbReference type="ARBA" id="ARBA00023163"/>
    </source>
</evidence>
<dbReference type="InterPro" id="IPR000524">
    <property type="entry name" value="Tscrpt_reg_HTH_GntR"/>
</dbReference>
<accession>A0A1G7DMT7</accession>
<keyword evidence="1" id="KW-0805">Transcription regulation</keyword>
<dbReference type="SMART" id="SM00345">
    <property type="entry name" value="HTH_GNTR"/>
    <property type="match status" value="1"/>
</dbReference>
<dbReference type="GO" id="GO:0003700">
    <property type="term" value="F:DNA-binding transcription factor activity"/>
    <property type="evidence" value="ECO:0007669"/>
    <property type="project" value="InterPro"/>
</dbReference>
<reference evidence="5 6" key="1">
    <citation type="submission" date="2016-10" db="EMBL/GenBank/DDBJ databases">
        <authorList>
            <person name="de Groot N.N."/>
        </authorList>
    </citation>
    <scope>NUCLEOTIDE SEQUENCE [LARGE SCALE GENOMIC DNA]</scope>
    <source>
        <strain evidence="5 6">DSM 22220</strain>
    </source>
</reference>
<organism evidence="5 6">
    <name type="scientific">Paracoccus isoporae</name>
    <dbReference type="NCBI Taxonomy" id="591205"/>
    <lineage>
        <taxon>Bacteria</taxon>
        <taxon>Pseudomonadati</taxon>
        <taxon>Pseudomonadota</taxon>
        <taxon>Alphaproteobacteria</taxon>
        <taxon>Rhodobacterales</taxon>
        <taxon>Paracoccaceae</taxon>
        <taxon>Paracoccus</taxon>
    </lineage>
</organism>
<name>A0A1G7DMT7_9RHOB</name>
<dbReference type="InterPro" id="IPR036390">
    <property type="entry name" value="WH_DNA-bd_sf"/>
</dbReference>
<dbReference type="RefSeq" id="WP_245727318.1">
    <property type="nucleotide sequence ID" value="NZ_FNAH01000007.1"/>
</dbReference>
<dbReference type="PRINTS" id="PR00035">
    <property type="entry name" value="HTHGNTR"/>
</dbReference>
<feature type="domain" description="HTH gntR-type" evidence="4">
    <location>
        <begin position="18"/>
        <end position="86"/>
    </location>
</feature>
<proteinExistence type="predicted"/>
<sequence>MADISTSADAMLQHARRIETGRDMLETLAGLVELAGLKVGDRLPPEIELARRLGVSRSKVREALMSWQKMGIVTRNKGAGTVLAAEVTSGSIHLPLHLKIEAESLLRTHAVRRPLEIEAARLAAEHATPQQRREIRARMTELLAVYEAGEDWRDSDHRFHNAIHAASGNPLFGQFITQIQRAFDSVYTAPLGKPQLGQATIPMHRPLAEAIVSGDAPRASRIMAAILDHVAEDVAREMEAARG</sequence>
<dbReference type="Pfam" id="PF00392">
    <property type="entry name" value="GntR"/>
    <property type="match status" value="1"/>
</dbReference>
<dbReference type="PANTHER" id="PTHR43537:SF5">
    <property type="entry name" value="UXU OPERON TRANSCRIPTIONAL REGULATOR"/>
    <property type="match status" value="1"/>
</dbReference>
<dbReference type="SMART" id="SM00895">
    <property type="entry name" value="FCD"/>
    <property type="match status" value="1"/>
</dbReference>
<dbReference type="Pfam" id="PF07729">
    <property type="entry name" value="FCD"/>
    <property type="match status" value="1"/>
</dbReference>
<keyword evidence="3" id="KW-0804">Transcription</keyword>
<dbReference type="CDD" id="cd07377">
    <property type="entry name" value="WHTH_GntR"/>
    <property type="match status" value="1"/>
</dbReference>
<evidence type="ECO:0000259" key="4">
    <source>
        <dbReference type="PROSITE" id="PS50949"/>
    </source>
</evidence>
<dbReference type="InterPro" id="IPR011711">
    <property type="entry name" value="GntR_C"/>
</dbReference>
<dbReference type="PANTHER" id="PTHR43537">
    <property type="entry name" value="TRANSCRIPTIONAL REGULATOR, GNTR FAMILY"/>
    <property type="match status" value="1"/>
</dbReference>
<dbReference type="EMBL" id="FNAH01000007">
    <property type="protein sequence ID" value="SDE52792.1"/>
    <property type="molecule type" value="Genomic_DNA"/>
</dbReference>
<evidence type="ECO:0000256" key="2">
    <source>
        <dbReference type="ARBA" id="ARBA00023125"/>
    </source>
</evidence>
<evidence type="ECO:0000313" key="6">
    <source>
        <dbReference type="Proteomes" id="UP000199344"/>
    </source>
</evidence>
<dbReference type="SUPFAM" id="SSF46785">
    <property type="entry name" value="Winged helix' DNA-binding domain"/>
    <property type="match status" value="1"/>
</dbReference>
<dbReference type="PROSITE" id="PS50949">
    <property type="entry name" value="HTH_GNTR"/>
    <property type="match status" value="1"/>
</dbReference>
<keyword evidence="2 5" id="KW-0238">DNA-binding</keyword>
<protein>
    <submittedName>
        <fullName evidence="5">DNA-binding transcriptional regulator, FadR family</fullName>
    </submittedName>
</protein>
<dbReference type="GO" id="GO:0003677">
    <property type="term" value="F:DNA binding"/>
    <property type="evidence" value="ECO:0007669"/>
    <property type="project" value="UniProtKB-KW"/>
</dbReference>
<evidence type="ECO:0000256" key="1">
    <source>
        <dbReference type="ARBA" id="ARBA00023015"/>
    </source>
</evidence>
<dbReference type="Gene3D" id="1.10.10.10">
    <property type="entry name" value="Winged helix-like DNA-binding domain superfamily/Winged helix DNA-binding domain"/>
    <property type="match status" value="1"/>
</dbReference>
<evidence type="ECO:0000313" key="5">
    <source>
        <dbReference type="EMBL" id="SDE52792.1"/>
    </source>
</evidence>